<dbReference type="GO" id="GO:0003676">
    <property type="term" value="F:nucleic acid binding"/>
    <property type="evidence" value="ECO:0007669"/>
    <property type="project" value="InterPro"/>
</dbReference>
<proteinExistence type="predicted"/>
<dbReference type="GO" id="GO:0016787">
    <property type="term" value="F:hydrolase activity"/>
    <property type="evidence" value="ECO:0007669"/>
    <property type="project" value="UniProtKB-KW"/>
</dbReference>
<protein>
    <submittedName>
        <fullName evidence="6">Helicase</fullName>
    </submittedName>
</protein>
<dbReference type="GO" id="GO:0004386">
    <property type="term" value="F:helicase activity"/>
    <property type="evidence" value="ECO:0007669"/>
    <property type="project" value="UniProtKB-KW"/>
</dbReference>
<dbReference type="GO" id="GO:0005524">
    <property type="term" value="F:ATP binding"/>
    <property type="evidence" value="ECO:0007669"/>
    <property type="project" value="UniProtKB-KW"/>
</dbReference>
<dbReference type="EMBL" id="FMZZ01000001">
    <property type="protein sequence ID" value="SDC27421.1"/>
    <property type="molecule type" value="Genomic_DNA"/>
</dbReference>
<dbReference type="STRING" id="1271860.SAMN05216174_101780"/>
<accession>A0A1G6K9B2</accession>
<dbReference type="PANTHER" id="PTHR47961:SF6">
    <property type="entry name" value="DNA-DIRECTED DNA POLYMERASE"/>
    <property type="match status" value="1"/>
</dbReference>
<evidence type="ECO:0000256" key="1">
    <source>
        <dbReference type="ARBA" id="ARBA00022741"/>
    </source>
</evidence>
<name>A0A1G6K9B2_9PSEU</name>
<keyword evidence="3 6" id="KW-0347">Helicase</keyword>
<evidence type="ECO:0000259" key="5">
    <source>
        <dbReference type="PROSITE" id="PS51192"/>
    </source>
</evidence>
<evidence type="ECO:0000256" key="3">
    <source>
        <dbReference type="ARBA" id="ARBA00022806"/>
    </source>
</evidence>
<dbReference type="InterPro" id="IPR011545">
    <property type="entry name" value="DEAD/DEAH_box_helicase_dom"/>
</dbReference>
<dbReference type="PROSITE" id="PS51192">
    <property type="entry name" value="HELICASE_ATP_BIND_1"/>
    <property type="match status" value="1"/>
</dbReference>
<dbReference type="InterPro" id="IPR027417">
    <property type="entry name" value="P-loop_NTPase"/>
</dbReference>
<dbReference type="Gene3D" id="3.40.50.300">
    <property type="entry name" value="P-loop containing nucleotide triphosphate hydrolases"/>
    <property type="match status" value="1"/>
</dbReference>
<dbReference type="RefSeq" id="WP_228771325.1">
    <property type="nucleotide sequence ID" value="NZ_FMZZ01000001.1"/>
</dbReference>
<keyword evidence="4" id="KW-0067">ATP-binding</keyword>
<reference evidence="7" key="1">
    <citation type="submission" date="2016-10" db="EMBL/GenBank/DDBJ databases">
        <authorList>
            <person name="Varghese N."/>
            <person name="Submissions S."/>
        </authorList>
    </citation>
    <scope>NUCLEOTIDE SEQUENCE [LARGE SCALE GENOMIC DNA]</scope>
    <source>
        <strain evidence="7">IBRC-M 10403</strain>
    </source>
</reference>
<dbReference type="PANTHER" id="PTHR47961">
    <property type="entry name" value="DNA POLYMERASE THETA, PUTATIVE (AFU_ORTHOLOGUE AFUA_1G05260)-RELATED"/>
    <property type="match status" value="1"/>
</dbReference>
<organism evidence="6 7">
    <name type="scientific">Actinokineospora iranica</name>
    <dbReference type="NCBI Taxonomy" id="1271860"/>
    <lineage>
        <taxon>Bacteria</taxon>
        <taxon>Bacillati</taxon>
        <taxon>Actinomycetota</taxon>
        <taxon>Actinomycetes</taxon>
        <taxon>Pseudonocardiales</taxon>
        <taxon>Pseudonocardiaceae</taxon>
        <taxon>Actinokineospora</taxon>
    </lineage>
</organism>
<keyword evidence="7" id="KW-1185">Reference proteome</keyword>
<dbReference type="AlphaFoldDB" id="A0A1G6K9B2"/>
<dbReference type="Proteomes" id="UP000199501">
    <property type="component" value="Unassembled WGS sequence"/>
</dbReference>
<dbReference type="InterPro" id="IPR014001">
    <property type="entry name" value="Helicase_ATP-bd"/>
</dbReference>
<evidence type="ECO:0000313" key="6">
    <source>
        <dbReference type="EMBL" id="SDC27421.1"/>
    </source>
</evidence>
<evidence type="ECO:0000256" key="4">
    <source>
        <dbReference type="ARBA" id="ARBA00022840"/>
    </source>
</evidence>
<evidence type="ECO:0000313" key="7">
    <source>
        <dbReference type="Proteomes" id="UP000199501"/>
    </source>
</evidence>
<keyword evidence="1" id="KW-0547">Nucleotide-binding</keyword>
<sequence>MLAALWAVLGQRRKAAWIVPQRSLTTELVRSLTKWKSLGLRIEVLSGEPAVDENKARLADVWVATTEKFEAISCATSLRSALDRVGVLVVDEIHLLGDTNRGATLEALLTRVRGPESPVRVVGLSATAANADEVAHWLGAKHVRTVWRPTRLTWQLPAVVASGNDWRTKETVRSRLAARITKTVVDDGGAVLVFCGSKRWADRVNGHWFRRQGMKAAEDCSAAWDSGCPVSERVSLWMVVGGGSRRPTRPMSRILRERRRSPWKTLRRSRVVIPKSA</sequence>
<gene>
    <name evidence="6" type="ORF">SAMN05216174_101780</name>
</gene>
<evidence type="ECO:0000256" key="2">
    <source>
        <dbReference type="ARBA" id="ARBA00022801"/>
    </source>
</evidence>
<dbReference type="InterPro" id="IPR050474">
    <property type="entry name" value="Hel308_SKI2-like"/>
</dbReference>
<keyword evidence="2" id="KW-0378">Hydrolase</keyword>
<dbReference type="SUPFAM" id="SSF52540">
    <property type="entry name" value="P-loop containing nucleoside triphosphate hydrolases"/>
    <property type="match status" value="1"/>
</dbReference>
<feature type="domain" description="Helicase ATP-binding" evidence="5">
    <location>
        <begin position="1"/>
        <end position="146"/>
    </location>
</feature>
<dbReference type="Pfam" id="PF00270">
    <property type="entry name" value="DEAD"/>
    <property type="match status" value="1"/>
</dbReference>